<dbReference type="PATRIC" id="fig|1095748.3.peg.1689"/>
<evidence type="ECO:0000313" key="1">
    <source>
        <dbReference type="EMBL" id="EIG27634.1"/>
    </source>
</evidence>
<proteinExistence type="predicted"/>
<comment type="caution">
    <text evidence="1">The sequence shown here is derived from an EMBL/GenBank/DDBJ whole genome shotgun (WGS) entry which is preliminary data.</text>
</comment>
<organism evidence="1 2">
    <name type="scientific">Neisseria sicca VK64</name>
    <dbReference type="NCBI Taxonomy" id="1095748"/>
    <lineage>
        <taxon>Bacteria</taxon>
        <taxon>Pseudomonadati</taxon>
        <taxon>Pseudomonadota</taxon>
        <taxon>Betaproteobacteria</taxon>
        <taxon>Neisseriales</taxon>
        <taxon>Neisseriaceae</taxon>
        <taxon>Neisseria</taxon>
    </lineage>
</organism>
<sequence>MGNVVFKLENIAVDSKYRDMFFDFKFGFSDDVEADDK</sequence>
<gene>
    <name evidence="1" type="ORF">HMPREF1051_2585</name>
</gene>
<evidence type="ECO:0000313" key="2">
    <source>
        <dbReference type="Proteomes" id="UP000004473"/>
    </source>
</evidence>
<name>I2NP73_NEISI</name>
<dbReference type="AlphaFoldDB" id="I2NP73"/>
<reference evidence="1 2" key="1">
    <citation type="submission" date="2012-04" db="EMBL/GenBank/DDBJ databases">
        <authorList>
            <person name="Harkins D.M."/>
            <person name="Madupu R."/>
            <person name="Durkin A.S."/>
            <person name="Torralba M."/>
            <person name="Methe B."/>
            <person name="Sutton G.G."/>
            <person name="Nelson K.E."/>
        </authorList>
    </citation>
    <scope>NUCLEOTIDE SEQUENCE [LARGE SCALE GENOMIC DNA]</scope>
    <source>
        <strain evidence="1 2">VK64</strain>
    </source>
</reference>
<accession>I2NP73</accession>
<protein>
    <submittedName>
        <fullName evidence="1">Uncharacterized protein</fullName>
    </submittedName>
</protein>
<dbReference type="EMBL" id="AJMT01000130">
    <property type="protein sequence ID" value="EIG27634.1"/>
    <property type="molecule type" value="Genomic_DNA"/>
</dbReference>
<dbReference type="Proteomes" id="UP000004473">
    <property type="component" value="Unassembled WGS sequence"/>
</dbReference>